<dbReference type="InterPro" id="IPR005471">
    <property type="entry name" value="Tscrpt_reg_IclR_N"/>
</dbReference>
<evidence type="ECO:0000313" key="2">
    <source>
        <dbReference type="EMBL" id="GGL23005.1"/>
    </source>
</evidence>
<dbReference type="EMBL" id="BMPF01000001">
    <property type="protein sequence ID" value="GGL23005.1"/>
    <property type="molecule type" value="Genomic_DNA"/>
</dbReference>
<dbReference type="GO" id="GO:0003677">
    <property type="term" value="F:DNA binding"/>
    <property type="evidence" value="ECO:0007669"/>
    <property type="project" value="InterPro"/>
</dbReference>
<evidence type="ECO:0000313" key="3">
    <source>
        <dbReference type="Proteomes" id="UP000628840"/>
    </source>
</evidence>
<dbReference type="Gene3D" id="1.10.10.10">
    <property type="entry name" value="Winged helix-like DNA-binding domain superfamily/Winged helix DNA-binding domain"/>
    <property type="match status" value="1"/>
</dbReference>
<comment type="caution">
    <text evidence="2">The sequence shown here is derived from an EMBL/GenBank/DDBJ whole genome shotgun (WGS) entry which is preliminary data.</text>
</comment>
<accession>A0A830EYK7</accession>
<sequence>MDAHEAANFVFASPNRLAVLRALRADPGRPRGVADRVDVSRATAQRCLRACADEGWVARVDGDYRLTPTGERVVERACGFLDDLRVLDEKEALLDRLPTTDPPLPVAGFEDATVVTTTREQPHRAAEALTDRIRECDADHYDCLSPTMTKLYIDAFGDCIEDGASIDLVCPDSVLDAERAVRPDNVARSLALPAFDLHVHPGDLDYALVVSDEVVFVGAYDDANALNAVAWTADDAVREWARERFEAEKEVADDPPQTA</sequence>
<dbReference type="AlphaFoldDB" id="A0A830EYK7"/>
<organism evidence="2 3">
    <name type="scientific">Halarchaeum grantii</name>
    <dbReference type="NCBI Taxonomy" id="1193105"/>
    <lineage>
        <taxon>Archaea</taxon>
        <taxon>Methanobacteriati</taxon>
        <taxon>Methanobacteriota</taxon>
        <taxon>Stenosarchaea group</taxon>
        <taxon>Halobacteria</taxon>
        <taxon>Halobacteriales</taxon>
        <taxon>Halobacteriaceae</taxon>
    </lineage>
</organism>
<name>A0A830EYK7_9EURY</name>
<dbReference type="InterPro" id="IPR036390">
    <property type="entry name" value="WH_DNA-bd_sf"/>
</dbReference>
<dbReference type="InterPro" id="IPR036388">
    <property type="entry name" value="WH-like_DNA-bd_sf"/>
</dbReference>
<gene>
    <name evidence="2" type="ORF">GCM10009037_03070</name>
</gene>
<feature type="domain" description="HTH iclR-type" evidence="1">
    <location>
        <begin position="11"/>
        <end position="99"/>
    </location>
</feature>
<dbReference type="RefSeq" id="WP_188877376.1">
    <property type="nucleotide sequence ID" value="NZ_BMPF01000001.1"/>
</dbReference>
<dbReference type="SMART" id="SM00346">
    <property type="entry name" value="HTH_ICLR"/>
    <property type="match status" value="1"/>
</dbReference>
<dbReference type="InterPro" id="IPR057527">
    <property type="entry name" value="HVO_A0261-like_N"/>
</dbReference>
<dbReference type="OrthoDB" id="330490at2157"/>
<dbReference type="Proteomes" id="UP000628840">
    <property type="component" value="Unassembled WGS sequence"/>
</dbReference>
<dbReference type="InterPro" id="IPR013561">
    <property type="entry name" value="FilR1_middle_dom"/>
</dbReference>
<dbReference type="GO" id="GO:0006355">
    <property type="term" value="P:regulation of DNA-templated transcription"/>
    <property type="evidence" value="ECO:0007669"/>
    <property type="project" value="InterPro"/>
</dbReference>
<dbReference type="Pfam" id="PF08350">
    <property type="entry name" value="FilR1_middle"/>
    <property type="match status" value="1"/>
</dbReference>
<dbReference type="Pfam" id="PF25213">
    <property type="entry name" value="HVO_A0261_N"/>
    <property type="match status" value="1"/>
</dbReference>
<dbReference type="SUPFAM" id="SSF46785">
    <property type="entry name" value="Winged helix' DNA-binding domain"/>
    <property type="match status" value="1"/>
</dbReference>
<keyword evidence="3" id="KW-1185">Reference proteome</keyword>
<evidence type="ECO:0000259" key="1">
    <source>
        <dbReference type="SMART" id="SM00346"/>
    </source>
</evidence>
<protein>
    <recommendedName>
        <fullName evidence="1">HTH iclR-type domain-containing protein</fullName>
    </recommendedName>
</protein>
<proteinExistence type="predicted"/>
<reference evidence="2 3" key="1">
    <citation type="journal article" date="2019" name="Int. J. Syst. Evol. Microbiol.">
        <title>The Global Catalogue of Microorganisms (GCM) 10K type strain sequencing project: providing services to taxonomists for standard genome sequencing and annotation.</title>
        <authorList>
            <consortium name="The Broad Institute Genomics Platform"/>
            <consortium name="The Broad Institute Genome Sequencing Center for Infectious Disease"/>
            <person name="Wu L."/>
            <person name="Ma J."/>
        </authorList>
    </citation>
    <scope>NUCLEOTIDE SEQUENCE [LARGE SCALE GENOMIC DNA]</scope>
    <source>
        <strain evidence="2 3">JCM 19585</strain>
    </source>
</reference>